<protein>
    <submittedName>
        <fullName evidence="2">Uncharacterized protein</fullName>
    </submittedName>
</protein>
<feature type="region of interest" description="Disordered" evidence="1">
    <location>
        <begin position="225"/>
        <end position="251"/>
    </location>
</feature>
<dbReference type="Proteomes" id="UP000092124">
    <property type="component" value="Unassembled WGS sequence"/>
</dbReference>
<feature type="region of interest" description="Disordered" evidence="1">
    <location>
        <begin position="82"/>
        <end position="212"/>
    </location>
</feature>
<dbReference type="STRING" id="56216.A0A1A6HMU0"/>
<organism evidence="2 3">
    <name type="scientific">Neotoma lepida</name>
    <name type="common">Desert woodrat</name>
    <dbReference type="NCBI Taxonomy" id="56216"/>
    <lineage>
        <taxon>Eukaryota</taxon>
        <taxon>Metazoa</taxon>
        <taxon>Chordata</taxon>
        <taxon>Craniata</taxon>
        <taxon>Vertebrata</taxon>
        <taxon>Euteleostomi</taxon>
        <taxon>Mammalia</taxon>
        <taxon>Eutheria</taxon>
        <taxon>Euarchontoglires</taxon>
        <taxon>Glires</taxon>
        <taxon>Rodentia</taxon>
        <taxon>Myomorpha</taxon>
        <taxon>Muroidea</taxon>
        <taxon>Cricetidae</taxon>
        <taxon>Neotominae</taxon>
        <taxon>Neotoma</taxon>
    </lineage>
</organism>
<feature type="compositionally biased region" description="Polar residues" evidence="1">
    <location>
        <begin position="235"/>
        <end position="251"/>
    </location>
</feature>
<dbReference type="AlphaFoldDB" id="A0A1A6HMU0"/>
<reference evidence="2 3" key="1">
    <citation type="submission" date="2016-06" db="EMBL/GenBank/DDBJ databases">
        <title>The Draft Genome Sequence and Annotation of the Desert Woodrat Neotoma lepida.</title>
        <authorList>
            <person name="Campbell M."/>
            <person name="Oakeson K.F."/>
            <person name="Yandell M."/>
            <person name="Halpert J.R."/>
            <person name="Dearing D."/>
        </authorList>
    </citation>
    <scope>NUCLEOTIDE SEQUENCE [LARGE SCALE GENOMIC DNA]</scope>
    <source>
        <strain evidence="2">417</strain>
        <tissue evidence="2">Liver</tissue>
    </source>
</reference>
<dbReference type="OrthoDB" id="26681at2759"/>
<keyword evidence="3" id="KW-1185">Reference proteome</keyword>
<feature type="non-terminal residue" evidence="2">
    <location>
        <position position="491"/>
    </location>
</feature>
<gene>
    <name evidence="2" type="ORF">A6R68_22214</name>
</gene>
<accession>A0A1A6HMU0</accession>
<feature type="compositionally biased region" description="Polar residues" evidence="1">
    <location>
        <begin position="1"/>
        <end position="16"/>
    </location>
</feature>
<evidence type="ECO:0000313" key="3">
    <source>
        <dbReference type="Proteomes" id="UP000092124"/>
    </source>
</evidence>
<name>A0A1A6HMU0_NEOLE</name>
<feature type="region of interest" description="Disordered" evidence="1">
    <location>
        <begin position="1"/>
        <end position="42"/>
    </location>
</feature>
<evidence type="ECO:0000256" key="1">
    <source>
        <dbReference type="SAM" id="MobiDB-lite"/>
    </source>
</evidence>
<proteinExistence type="predicted"/>
<feature type="compositionally biased region" description="Low complexity" evidence="1">
    <location>
        <begin position="88"/>
        <end position="100"/>
    </location>
</feature>
<sequence>NSDENSSIGKASSVDSASKIELQTPDLSNDEKKMEQENQELLDQAALEETATNEARDACDLEASSDAVDSVTLVSNSFELPGKDTMTISEISASISSPSEQDATEMPELLEKSGVEEEEDDDYVELKVEGSPTEEASLPTELQGNSLSVAASEARERQDMCGNDCEVQEEAPITKIQNDTETGDSKDSRFPTMATSGSLATLPEAPVSQTTVQSDVDEMLDEGMKATSARETESVSDSADNVSEAPATSEQKIAKLDVSSVASDTERFELKASTSMEAPQPQQLGLEISRQQEQPGQATAPDAVDQQRRDSRSTMFRIPEFKWSQMHQRLLTDLLFSIETDIQMWRSHSTKTVMDFVNSSDNVIFVHNTIHLISQVMDNMVMACGGILPLLSAATSATHELENIEPTQGLSIETSVTFLQRLISLVDVLIFASSLGFTEIETEKNMSSGGILRQCLRLVCAVAVRNCLECQQHSQLKARGDTAKSLKTVHS</sequence>
<feature type="non-terminal residue" evidence="2">
    <location>
        <position position="1"/>
    </location>
</feature>
<feature type="compositionally biased region" description="Polar residues" evidence="1">
    <location>
        <begin position="140"/>
        <end position="149"/>
    </location>
</feature>
<comment type="caution">
    <text evidence="2">The sequence shown here is derived from an EMBL/GenBank/DDBJ whole genome shotgun (WGS) entry which is preliminary data.</text>
</comment>
<feature type="region of interest" description="Disordered" evidence="1">
    <location>
        <begin position="291"/>
        <end position="311"/>
    </location>
</feature>
<evidence type="ECO:0000313" key="2">
    <source>
        <dbReference type="EMBL" id="OBS79584.1"/>
    </source>
</evidence>
<dbReference type="EMBL" id="LZPO01019312">
    <property type="protein sequence ID" value="OBS79584.1"/>
    <property type="molecule type" value="Genomic_DNA"/>
</dbReference>